<reference evidence="1 2" key="1">
    <citation type="submission" date="2020-08" db="EMBL/GenBank/DDBJ databases">
        <authorList>
            <person name="Liu C."/>
            <person name="Sun Q."/>
        </authorList>
    </citation>
    <scope>NUCLEOTIDE SEQUENCE [LARGE SCALE GENOMIC DNA]</scope>
    <source>
        <strain evidence="1 2">NSJ-38</strain>
    </source>
</reference>
<proteinExistence type="predicted"/>
<evidence type="ECO:0000313" key="1">
    <source>
        <dbReference type="EMBL" id="QNM05455.1"/>
    </source>
</evidence>
<name>A0A7G9G3S3_9FIRM</name>
<keyword evidence="2" id="KW-1185">Reference proteome</keyword>
<gene>
    <name evidence="1" type="ORF">H9Q78_13650</name>
</gene>
<dbReference type="RefSeq" id="WP_249302481.1">
    <property type="nucleotide sequence ID" value="NZ_CP060634.1"/>
</dbReference>
<organism evidence="1 2">
    <name type="scientific">Qiania dongpingensis</name>
    <dbReference type="NCBI Taxonomy" id="2763669"/>
    <lineage>
        <taxon>Bacteria</taxon>
        <taxon>Bacillati</taxon>
        <taxon>Bacillota</taxon>
        <taxon>Clostridia</taxon>
        <taxon>Lachnospirales</taxon>
        <taxon>Lachnospiraceae</taxon>
        <taxon>Qiania</taxon>
    </lineage>
</organism>
<sequence>MICPKCGSENVTIEMVQTSGKTKKHGNGLGGHVNNAARGLTAACTLGMSNLLWKKSKGNEKTSFNTQKICLCQSCGNSWNIK</sequence>
<dbReference type="Proteomes" id="UP000515823">
    <property type="component" value="Chromosome"/>
</dbReference>
<accession>A0A7G9G3S3</accession>
<dbReference type="KEGG" id="qdo:H9Q78_13650"/>
<protein>
    <submittedName>
        <fullName evidence="1">Uncharacterized protein</fullName>
    </submittedName>
</protein>
<evidence type="ECO:0000313" key="2">
    <source>
        <dbReference type="Proteomes" id="UP000515823"/>
    </source>
</evidence>
<dbReference type="AlphaFoldDB" id="A0A7G9G3S3"/>
<dbReference type="EMBL" id="CP060634">
    <property type="protein sequence ID" value="QNM05455.1"/>
    <property type="molecule type" value="Genomic_DNA"/>
</dbReference>